<dbReference type="PANTHER" id="PTHR31332">
    <property type="entry name" value="7-HYDROXYMETHYL CHLOROPHYLL A REDUCTASE, CHLOROPLASTIC"/>
    <property type="match status" value="1"/>
</dbReference>
<dbReference type="AlphaFoldDB" id="A0A3E4GSA0"/>
<proteinExistence type="predicted"/>
<evidence type="ECO:0000313" key="3">
    <source>
        <dbReference type="Proteomes" id="UP000260655"/>
    </source>
</evidence>
<dbReference type="Pfam" id="PF04432">
    <property type="entry name" value="FrhB_FdhB_C"/>
    <property type="match status" value="1"/>
</dbReference>
<dbReference type="GO" id="GO:0033354">
    <property type="term" value="P:chlorophyll cycle"/>
    <property type="evidence" value="ECO:0007669"/>
    <property type="project" value="TreeGrafter"/>
</dbReference>
<feature type="domain" description="Coenzyme F420 hydrogenase/dehydrogenase beta subunit C-terminal" evidence="1">
    <location>
        <begin position="46"/>
        <end position="170"/>
    </location>
</feature>
<protein>
    <recommendedName>
        <fullName evidence="1">Coenzyme F420 hydrogenase/dehydrogenase beta subunit C-terminal domain-containing protein</fullName>
    </recommendedName>
</protein>
<evidence type="ECO:0000313" key="2">
    <source>
        <dbReference type="EMBL" id="RGJ25015.1"/>
    </source>
</evidence>
<sequence length="178" mass="19851">MCASSENPTETEICISTSREELLSRCGSRYAISHPLSSISELDVNKKYAFIGKPCDVTVLKNFQKLNPIIAEVIPITMSFFCAGLPSIDAQKKLLEEMGCNGRVVSLRYRGNGWSGYATVNLENGKQCKMDYNTSWGKILGRDIMKMCRFCLDGIGKMADIACCDAWYLTEDNKPNFT</sequence>
<evidence type="ECO:0000259" key="1">
    <source>
        <dbReference type="Pfam" id="PF04432"/>
    </source>
</evidence>
<name>A0A3E4GSA0_9FIRM</name>
<dbReference type="EMBL" id="QSOV01000003">
    <property type="protein sequence ID" value="RGJ25015.1"/>
    <property type="molecule type" value="Genomic_DNA"/>
</dbReference>
<dbReference type="PANTHER" id="PTHR31332:SF0">
    <property type="entry name" value="7-HYDROXYMETHYL CHLOROPHYLL A REDUCTASE, CHLOROPLASTIC"/>
    <property type="match status" value="1"/>
</dbReference>
<accession>A0A3E4GSA0</accession>
<dbReference type="Proteomes" id="UP000260655">
    <property type="component" value="Unassembled WGS sequence"/>
</dbReference>
<reference evidence="2 3" key="1">
    <citation type="submission" date="2018-08" db="EMBL/GenBank/DDBJ databases">
        <title>A genome reference for cultivated species of the human gut microbiota.</title>
        <authorList>
            <person name="Zou Y."/>
            <person name="Xue W."/>
            <person name="Luo G."/>
        </authorList>
    </citation>
    <scope>NUCLEOTIDE SEQUENCE [LARGE SCALE GENOMIC DNA]</scope>
    <source>
        <strain evidence="2 3">TM07-19</strain>
    </source>
</reference>
<dbReference type="InterPro" id="IPR007525">
    <property type="entry name" value="FrhB_FdhB_C"/>
</dbReference>
<dbReference type="GO" id="GO:0090415">
    <property type="term" value="F:7-hydroxymethyl chlorophyll a reductase activity"/>
    <property type="evidence" value="ECO:0007669"/>
    <property type="project" value="TreeGrafter"/>
</dbReference>
<gene>
    <name evidence="2" type="ORF">DXD67_04520</name>
</gene>
<comment type="caution">
    <text evidence="2">The sequence shown here is derived from an EMBL/GenBank/DDBJ whole genome shotgun (WGS) entry which is preliminary data.</text>
</comment>
<dbReference type="InterPro" id="IPR045220">
    <property type="entry name" value="FRHB/FDHB/HCAR-like"/>
</dbReference>
<organism evidence="2 3">
    <name type="scientific">Coprococcus comes</name>
    <dbReference type="NCBI Taxonomy" id="410072"/>
    <lineage>
        <taxon>Bacteria</taxon>
        <taxon>Bacillati</taxon>
        <taxon>Bacillota</taxon>
        <taxon>Clostridia</taxon>
        <taxon>Lachnospirales</taxon>
        <taxon>Lachnospiraceae</taxon>
        <taxon>Coprococcus</taxon>
    </lineage>
</organism>